<gene>
    <name evidence="1" type="ORF">SAMN04489750_2601</name>
</gene>
<evidence type="ECO:0000313" key="1">
    <source>
        <dbReference type="EMBL" id="SSA35250.1"/>
    </source>
</evidence>
<proteinExistence type="predicted"/>
<dbReference type="Gene3D" id="3.40.50.720">
    <property type="entry name" value="NAD(P)-binding Rossmann-like Domain"/>
    <property type="match status" value="1"/>
</dbReference>
<organism evidence="1 2">
    <name type="scientific">Branchiibius hedensis</name>
    <dbReference type="NCBI Taxonomy" id="672460"/>
    <lineage>
        <taxon>Bacteria</taxon>
        <taxon>Bacillati</taxon>
        <taxon>Actinomycetota</taxon>
        <taxon>Actinomycetes</taxon>
        <taxon>Micrococcales</taxon>
        <taxon>Dermacoccaceae</taxon>
        <taxon>Branchiibius</taxon>
    </lineage>
</organism>
<dbReference type="Proteomes" id="UP000250028">
    <property type="component" value="Unassembled WGS sequence"/>
</dbReference>
<name>A0A2Y8ZSB5_9MICO</name>
<reference evidence="2" key="1">
    <citation type="submission" date="2016-10" db="EMBL/GenBank/DDBJ databases">
        <authorList>
            <person name="Varghese N."/>
            <person name="Submissions S."/>
        </authorList>
    </citation>
    <scope>NUCLEOTIDE SEQUENCE [LARGE SCALE GENOMIC DNA]</scope>
    <source>
        <strain evidence="2">DSM 22951</strain>
    </source>
</reference>
<accession>A0A2Y8ZSB5</accession>
<evidence type="ECO:0000313" key="2">
    <source>
        <dbReference type="Proteomes" id="UP000250028"/>
    </source>
</evidence>
<keyword evidence="2" id="KW-1185">Reference proteome</keyword>
<dbReference type="AlphaFoldDB" id="A0A2Y8ZSB5"/>
<protein>
    <submittedName>
        <fullName evidence="1">Malate dehydrogenase (Oxaloacetate-decarboxylating)</fullName>
    </submittedName>
</protein>
<dbReference type="InterPro" id="IPR036291">
    <property type="entry name" value="NAD(P)-bd_dom_sf"/>
</dbReference>
<sequence length="53" mass="5220">MAAAEAIAGCVAADELTSSYIIPSVFDTRVAPAVAAAVQATAVTPPAVTSEEN</sequence>
<dbReference type="EMBL" id="UESZ01000001">
    <property type="protein sequence ID" value="SSA35250.1"/>
    <property type="molecule type" value="Genomic_DNA"/>
</dbReference>
<dbReference type="SUPFAM" id="SSF51735">
    <property type="entry name" value="NAD(P)-binding Rossmann-fold domains"/>
    <property type="match status" value="1"/>
</dbReference>